<dbReference type="EMBL" id="FMJC01000002">
    <property type="protein sequence ID" value="SCM74569.1"/>
    <property type="molecule type" value="Genomic_DNA"/>
</dbReference>
<dbReference type="AlphaFoldDB" id="A0A212LB54"/>
<protein>
    <submittedName>
        <fullName evidence="2">Uncharacterized protein</fullName>
    </submittedName>
</protein>
<feature type="compositionally biased region" description="Basic and acidic residues" evidence="1">
    <location>
        <begin position="12"/>
        <end position="21"/>
    </location>
</feature>
<accession>A0A212LB54</accession>
<gene>
    <name evidence="2" type="ORF">KL86DES1_22021</name>
</gene>
<feature type="compositionally biased region" description="Basic and acidic residues" evidence="1">
    <location>
        <begin position="42"/>
        <end position="52"/>
    </location>
</feature>
<feature type="region of interest" description="Disordered" evidence="1">
    <location>
        <begin position="1"/>
        <end position="53"/>
    </location>
</feature>
<organism evidence="2">
    <name type="scientific">uncultured Desulfovibrio sp</name>
    <dbReference type="NCBI Taxonomy" id="167968"/>
    <lineage>
        <taxon>Bacteria</taxon>
        <taxon>Pseudomonadati</taxon>
        <taxon>Thermodesulfobacteriota</taxon>
        <taxon>Desulfovibrionia</taxon>
        <taxon>Desulfovibrionales</taxon>
        <taxon>Desulfovibrionaceae</taxon>
        <taxon>Desulfovibrio</taxon>
        <taxon>environmental samples</taxon>
    </lineage>
</organism>
<sequence>MANGLGHTSACAREKILRARTSESPPKNSGGLSKPVALRPEAATEKTVHTSGRDAVIQPWKALPAAKWGRQPGLAGLG</sequence>
<feature type="compositionally biased region" description="Polar residues" evidence="1">
    <location>
        <begin position="22"/>
        <end position="31"/>
    </location>
</feature>
<proteinExistence type="predicted"/>
<evidence type="ECO:0000256" key="1">
    <source>
        <dbReference type="SAM" id="MobiDB-lite"/>
    </source>
</evidence>
<name>A0A212LB54_9BACT</name>
<reference evidence="2" key="1">
    <citation type="submission" date="2016-08" db="EMBL/GenBank/DDBJ databases">
        <authorList>
            <person name="Seilhamer J.J."/>
        </authorList>
    </citation>
    <scope>NUCLEOTIDE SEQUENCE</scope>
    <source>
        <strain evidence="2">86-1</strain>
    </source>
</reference>
<evidence type="ECO:0000313" key="2">
    <source>
        <dbReference type="EMBL" id="SCM74569.1"/>
    </source>
</evidence>